<gene>
    <name evidence="4" type="ORF">MJA45_23545</name>
</gene>
<feature type="transmembrane region" description="Helical" evidence="2">
    <location>
        <begin position="74"/>
        <end position="96"/>
    </location>
</feature>
<reference evidence="4 5" key="1">
    <citation type="submission" date="2022-02" db="EMBL/GenBank/DDBJ databases">
        <title>Paenibacillus sp. MBLB1776 Whole Genome Shotgun Sequencing.</title>
        <authorList>
            <person name="Hwang C.Y."/>
            <person name="Cho E.-S."/>
            <person name="Seo M.-J."/>
        </authorList>
    </citation>
    <scope>NUCLEOTIDE SEQUENCE [LARGE SCALE GENOMIC DNA]</scope>
    <source>
        <strain evidence="4 5">MBLB1776</strain>
    </source>
</reference>
<dbReference type="Proteomes" id="UP001305702">
    <property type="component" value="Chromosome"/>
</dbReference>
<protein>
    <submittedName>
        <fullName evidence="4">DUF4405 domain-containing protein</fullName>
    </submittedName>
</protein>
<dbReference type="KEGG" id="paun:MJA45_23545"/>
<keyword evidence="2" id="KW-0812">Transmembrane</keyword>
<dbReference type="InterPro" id="IPR025517">
    <property type="entry name" value="DUF4405"/>
</dbReference>
<evidence type="ECO:0000313" key="5">
    <source>
        <dbReference type="Proteomes" id="UP001305702"/>
    </source>
</evidence>
<feature type="compositionally biased region" description="Basic and acidic residues" evidence="1">
    <location>
        <begin position="261"/>
        <end position="276"/>
    </location>
</feature>
<feature type="transmembrane region" description="Helical" evidence="2">
    <location>
        <begin position="36"/>
        <end position="53"/>
    </location>
</feature>
<feature type="transmembrane region" description="Helical" evidence="2">
    <location>
        <begin position="116"/>
        <end position="135"/>
    </location>
</feature>
<dbReference type="RefSeq" id="WP_315604335.1">
    <property type="nucleotide sequence ID" value="NZ_CP130318.1"/>
</dbReference>
<dbReference type="Pfam" id="PF14358">
    <property type="entry name" value="DUF4405"/>
    <property type="match status" value="1"/>
</dbReference>
<proteinExistence type="predicted"/>
<evidence type="ECO:0000256" key="1">
    <source>
        <dbReference type="SAM" id="MobiDB-lite"/>
    </source>
</evidence>
<evidence type="ECO:0000256" key="2">
    <source>
        <dbReference type="SAM" id="Phobius"/>
    </source>
</evidence>
<feature type="domain" description="Flavinylation-associated cytochrome" evidence="3">
    <location>
        <begin position="77"/>
        <end position="135"/>
    </location>
</feature>
<evidence type="ECO:0000259" key="3">
    <source>
        <dbReference type="Pfam" id="PF14358"/>
    </source>
</evidence>
<evidence type="ECO:0000313" key="4">
    <source>
        <dbReference type="EMBL" id="WNQ10561.1"/>
    </source>
</evidence>
<dbReference type="EMBL" id="CP130318">
    <property type="protein sequence ID" value="WNQ10561.1"/>
    <property type="molecule type" value="Genomic_DNA"/>
</dbReference>
<name>A0AA96LEF0_9BACL</name>
<keyword evidence="5" id="KW-1185">Reference proteome</keyword>
<keyword evidence="2" id="KW-1133">Transmembrane helix</keyword>
<feature type="region of interest" description="Disordered" evidence="1">
    <location>
        <begin position="191"/>
        <end position="280"/>
    </location>
</feature>
<feature type="transmembrane region" description="Helical" evidence="2">
    <location>
        <begin position="155"/>
        <end position="175"/>
    </location>
</feature>
<accession>A0AA96LEF0</accession>
<feature type="compositionally biased region" description="Basic and acidic residues" evidence="1">
    <location>
        <begin position="200"/>
        <end position="216"/>
    </location>
</feature>
<feature type="compositionally biased region" description="Gly residues" evidence="1">
    <location>
        <begin position="244"/>
        <end position="257"/>
    </location>
</feature>
<organism evidence="4 5">
    <name type="scientific">Paenibacillus aurantius</name>
    <dbReference type="NCBI Taxonomy" id="2918900"/>
    <lineage>
        <taxon>Bacteria</taxon>
        <taxon>Bacillati</taxon>
        <taxon>Bacillota</taxon>
        <taxon>Bacilli</taxon>
        <taxon>Bacillales</taxon>
        <taxon>Paenibacillaceae</taxon>
        <taxon>Paenibacillus</taxon>
    </lineage>
</organism>
<dbReference type="AlphaFoldDB" id="A0AA96LEF0"/>
<keyword evidence="2" id="KW-0472">Membrane</keyword>
<sequence>MKKLTYVKITIDILMAVTLVLLYNKRVLGGLAFHEIAGLCIGGVFLVHILLNGRWVATVTRKLFDRKLPGRTRFGYLLNLLLLACMSFIIVSGILISEVVFRDLHMGNVGWFKGTHIAVSFLTLIIVGVHVGLHWKWLMNVGRKLFRLEKGRRTAGLLVQAAALLVFLYGGWQIYSTGFLNRVEGVTQLFSSGQGMPGEGRGRPEGMPEGMRREGMPPEGAANGSGAGTAPSQAAASSEAGVAGKDGGTGGGTGAAGFEGRPARRGGEESPFREGGKGGFPGASPWNVLLTYLGILGVFVILTYYAEKLLNRRKPASSAAEV</sequence>
<feature type="transmembrane region" description="Helical" evidence="2">
    <location>
        <begin position="286"/>
        <end position="306"/>
    </location>
</feature>